<protein>
    <submittedName>
        <fullName evidence="2">Uncharacterized protein</fullName>
    </submittedName>
</protein>
<name>A0A9W9DS33_9AGAR</name>
<dbReference type="Proteomes" id="UP001150266">
    <property type="component" value="Unassembled WGS sequence"/>
</dbReference>
<sequence>MQALPQPISLLVFGSISVSVAASALAITGLCLDASPLLWVIPAAFIVTFTHHARVLTLARIEPHGSERLFSKLRIIWGFISALSWTLSLCATVIATVLKAMDVFPNYAMHVGIWLMTTCAVLALIESVLSWAIAIMNRKERKRITYAAKWRPLKMDRSWRFAPLISWSELR</sequence>
<keyword evidence="1" id="KW-0812">Transmembrane</keyword>
<keyword evidence="3" id="KW-1185">Reference proteome</keyword>
<accession>A0A9W9DS33</accession>
<evidence type="ECO:0000313" key="2">
    <source>
        <dbReference type="EMBL" id="KAJ4483453.1"/>
    </source>
</evidence>
<feature type="transmembrane region" description="Helical" evidence="1">
    <location>
        <begin position="76"/>
        <end position="101"/>
    </location>
</feature>
<organism evidence="2 3">
    <name type="scientific">Lentinula aciculospora</name>
    <dbReference type="NCBI Taxonomy" id="153920"/>
    <lineage>
        <taxon>Eukaryota</taxon>
        <taxon>Fungi</taxon>
        <taxon>Dikarya</taxon>
        <taxon>Basidiomycota</taxon>
        <taxon>Agaricomycotina</taxon>
        <taxon>Agaricomycetes</taxon>
        <taxon>Agaricomycetidae</taxon>
        <taxon>Agaricales</taxon>
        <taxon>Marasmiineae</taxon>
        <taxon>Omphalotaceae</taxon>
        <taxon>Lentinula</taxon>
    </lineage>
</organism>
<dbReference type="OrthoDB" id="2893947at2759"/>
<proteinExistence type="predicted"/>
<feature type="transmembrane region" description="Helical" evidence="1">
    <location>
        <begin position="113"/>
        <end position="134"/>
    </location>
</feature>
<keyword evidence="1" id="KW-0472">Membrane</keyword>
<gene>
    <name evidence="2" type="ORF">J3R30DRAFT_1782709</name>
</gene>
<dbReference type="EMBL" id="JAOTPV010000004">
    <property type="protein sequence ID" value="KAJ4483453.1"/>
    <property type="molecule type" value="Genomic_DNA"/>
</dbReference>
<feature type="transmembrane region" description="Helical" evidence="1">
    <location>
        <begin position="36"/>
        <end position="56"/>
    </location>
</feature>
<keyword evidence="1" id="KW-1133">Transmembrane helix</keyword>
<evidence type="ECO:0000256" key="1">
    <source>
        <dbReference type="SAM" id="Phobius"/>
    </source>
</evidence>
<reference evidence="2" key="1">
    <citation type="submission" date="2022-08" db="EMBL/GenBank/DDBJ databases">
        <title>A Global Phylogenomic Analysis of the Shiitake Genus Lentinula.</title>
        <authorList>
            <consortium name="DOE Joint Genome Institute"/>
            <person name="Sierra-Patev S."/>
            <person name="Min B."/>
            <person name="Naranjo-Ortiz M."/>
            <person name="Looney B."/>
            <person name="Konkel Z."/>
            <person name="Slot J.C."/>
            <person name="Sakamoto Y."/>
            <person name="Steenwyk J.L."/>
            <person name="Rokas A."/>
            <person name="Carro J."/>
            <person name="Camarero S."/>
            <person name="Ferreira P."/>
            <person name="Molpeceres G."/>
            <person name="Ruiz-Duenas F.J."/>
            <person name="Serrano A."/>
            <person name="Henrissat B."/>
            <person name="Drula E."/>
            <person name="Hughes K.W."/>
            <person name="Mata J.L."/>
            <person name="Ishikawa N.K."/>
            <person name="Vargas-Isla R."/>
            <person name="Ushijima S."/>
            <person name="Smith C.A."/>
            <person name="Ahrendt S."/>
            <person name="Andreopoulos W."/>
            <person name="He G."/>
            <person name="Labutti K."/>
            <person name="Lipzen A."/>
            <person name="Ng V."/>
            <person name="Riley R."/>
            <person name="Sandor L."/>
            <person name="Barry K."/>
            <person name="Martinez A.T."/>
            <person name="Xiao Y."/>
            <person name="Gibbons J.G."/>
            <person name="Terashima K."/>
            <person name="Grigoriev I.V."/>
            <person name="Hibbett D.S."/>
        </authorList>
    </citation>
    <scope>NUCLEOTIDE SEQUENCE</scope>
    <source>
        <strain evidence="2">JLM2183</strain>
    </source>
</reference>
<dbReference type="AlphaFoldDB" id="A0A9W9DS33"/>
<evidence type="ECO:0000313" key="3">
    <source>
        <dbReference type="Proteomes" id="UP001150266"/>
    </source>
</evidence>
<comment type="caution">
    <text evidence="2">The sequence shown here is derived from an EMBL/GenBank/DDBJ whole genome shotgun (WGS) entry which is preliminary data.</text>
</comment>